<protein>
    <submittedName>
        <fullName evidence="1">Uncharacterized protein</fullName>
    </submittedName>
</protein>
<proteinExistence type="predicted"/>
<reference evidence="1 2" key="1">
    <citation type="journal article" date="2022" name="Hortic Res">
        <title>A haplotype resolved chromosomal level avocado genome allows analysis of novel avocado genes.</title>
        <authorList>
            <person name="Nath O."/>
            <person name="Fletcher S.J."/>
            <person name="Hayward A."/>
            <person name="Shaw L.M."/>
            <person name="Masouleh A.K."/>
            <person name="Furtado A."/>
            <person name="Henry R.J."/>
            <person name="Mitter N."/>
        </authorList>
    </citation>
    <scope>NUCLEOTIDE SEQUENCE [LARGE SCALE GENOMIC DNA]</scope>
    <source>
        <strain evidence="2">cv. Hass</strain>
    </source>
</reference>
<gene>
    <name evidence="1" type="ORF">MRB53_008312</name>
</gene>
<keyword evidence="2" id="KW-1185">Reference proteome</keyword>
<evidence type="ECO:0000313" key="2">
    <source>
        <dbReference type="Proteomes" id="UP001234297"/>
    </source>
</evidence>
<evidence type="ECO:0000313" key="1">
    <source>
        <dbReference type="EMBL" id="KAJ8646564.1"/>
    </source>
</evidence>
<organism evidence="1 2">
    <name type="scientific">Persea americana</name>
    <name type="common">Avocado</name>
    <dbReference type="NCBI Taxonomy" id="3435"/>
    <lineage>
        <taxon>Eukaryota</taxon>
        <taxon>Viridiplantae</taxon>
        <taxon>Streptophyta</taxon>
        <taxon>Embryophyta</taxon>
        <taxon>Tracheophyta</taxon>
        <taxon>Spermatophyta</taxon>
        <taxon>Magnoliopsida</taxon>
        <taxon>Magnoliidae</taxon>
        <taxon>Laurales</taxon>
        <taxon>Lauraceae</taxon>
        <taxon>Persea</taxon>
    </lineage>
</organism>
<name>A0ACC2MLR9_PERAE</name>
<dbReference type="EMBL" id="CM056810">
    <property type="protein sequence ID" value="KAJ8646564.1"/>
    <property type="molecule type" value="Genomic_DNA"/>
</dbReference>
<sequence>MQQPQATVTVPATSPTPGSGEFPVEAPPKQVALAMDRLSHAGRLIADSRLGADRLLEVLFVAADRLPHQAEKPLNLILKEEA</sequence>
<dbReference type="Proteomes" id="UP001234297">
    <property type="component" value="Chromosome 2"/>
</dbReference>
<accession>A0ACC2MLR9</accession>
<comment type="caution">
    <text evidence="1">The sequence shown here is derived from an EMBL/GenBank/DDBJ whole genome shotgun (WGS) entry which is preliminary data.</text>
</comment>